<dbReference type="EnsemblPlants" id="TuG1812G0600000420.01.T01">
    <property type="protein sequence ID" value="TuG1812G0600000420.01.T01.cds300850"/>
    <property type="gene ID" value="TuG1812G0600000420.01"/>
</dbReference>
<evidence type="ECO:0000313" key="7">
    <source>
        <dbReference type="EnsemblPlants" id="TuG1812G0600000420.01.T01.cds300850"/>
    </source>
</evidence>
<evidence type="ECO:0000256" key="1">
    <source>
        <dbReference type="ARBA" id="ARBA00004479"/>
    </source>
</evidence>
<proteinExistence type="predicted"/>
<dbReference type="InterPro" id="IPR032675">
    <property type="entry name" value="LRR_dom_sf"/>
</dbReference>
<reference evidence="7" key="3">
    <citation type="submission" date="2022-06" db="UniProtKB">
        <authorList>
            <consortium name="EnsemblPlants"/>
        </authorList>
    </citation>
    <scope>IDENTIFICATION</scope>
</reference>
<sequence length="74" mass="8237">MVNLDLPCNSLTGAIPEEIGTLVALKSLNLSWNNFNQTIPENIGALMQVESLDLSRNDLSGEIFRLQAYRLSHH</sequence>
<organism evidence="7 8">
    <name type="scientific">Triticum urartu</name>
    <name type="common">Red wild einkorn</name>
    <name type="synonym">Crithodium urartu</name>
    <dbReference type="NCBI Taxonomy" id="4572"/>
    <lineage>
        <taxon>Eukaryota</taxon>
        <taxon>Viridiplantae</taxon>
        <taxon>Streptophyta</taxon>
        <taxon>Embryophyta</taxon>
        <taxon>Tracheophyta</taxon>
        <taxon>Spermatophyta</taxon>
        <taxon>Magnoliopsida</taxon>
        <taxon>Liliopsida</taxon>
        <taxon>Poales</taxon>
        <taxon>Poaceae</taxon>
        <taxon>BOP clade</taxon>
        <taxon>Pooideae</taxon>
        <taxon>Triticodae</taxon>
        <taxon>Triticeae</taxon>
        <taxon>Triticinae</taxon>
        <taxon>Triticum</taxon>
    </lineage>
</organism>
<evidence type="ECO:0000256" key="3">
    <source>
        <dbReference type="ARBA" id="ARBA00022729"/>
    </source>
</evidence>
<dbReference type="Gramene" id="TuG1812G0600000420.01.T01">
    <property type="protein sequence ID" value="TuG1812G0600000420.01.T01.cds300850"/>
    <property type="gene ID" value="TuG1812G0600000420.01"/>
</dbReference>
<reference evidence="7" key="2">
    <citation type="submission" date="2018-03" db="EMBL/GenBank/DDBJ databases">
        <title>The Triticum urartu genome reveals the dynamic nature of wheat genome evolution.</title>
        <authorList>
            <person name="Ling H."/>
            <person name="Ma B."/>
            <person name="Shi X."/>
            <person name="Liu H."/>
            <person name="Dong L."/>
            <person name="Sun H."/>
            <person name="Cao Y."/>
            <person name="Gao Q."/>
            <person name="Zheng S."/>
            <person name="Li Y."/>
            <person name="Yu Y."/>
            <person name="Du H."/>
            <person name="Qi M."/>
            <person name="Li Y."/>
            <person name="Yu H."/>
            <person name="Cui Y."/>
            <person name="Wang N."/>
            <person name="Chen C."/>
            <person name="Wu H."/>
            <person name="Zhao Y."/>
            <person name="Zhang J."/>
            <person name="Li Y."/>
            <person name="Zhou W."/>
            <person name="Zhang B."/>
            <person name="Hu W."/>
            <person name="Eijk M."/>
            <person name="Tang J."/>
            <person name="Witsenboer H."/>
            <person name="Zhao S."/>
            <person name="Li Z."/>
            <person name="Zhang A."/>
            <person name="Wang D."/>
            <person name="Liang C."/>
        </authorList>
    </citation>
    <scope>NUCLEOTIDE SEQUENCE [LARGE SCALE GENOMIC DNA]</scope>
    <source>
        <strain evidence="7">cv. G1812</strain>
    </source>
</reference>
<keyword evidence="6" id="KW-0325">Glycoprotein</keyword>
<comment type="subcellular location">
    <subcellularLocation>
        <location evidence="1">Membrane</location>
        <topology evidence="1">Single-pass type I membrane protein</topology>
    </subcellularLocation>
</comment>
<name>A0A8R7QJP9_TRIUA</name>
<keyword evidence="8" id="KW-1185">Reference proteome</keyword>
<dbReference type="Pfam" id="PF13855">
    <property type="entry name" value="LRR_8"/>
    <property type="match status" value="1"/>
</dbReference>
<dbReference type="AlphaFoldDB" id="A0A8R7QJP9"/>
<dbReference type="InterPro" id="IPR046956">
    <property type="entry name" value="RLP23-like"/>
</dbReference>
<evidence type="ECO:0000256" key="5">
    <source>
        <dbReference type="ARBA" id="ARBA00023136"/>
    </source>
</evidence>
<keyword evidence="5" id="KW-0472">Membrane</keyword>
<dbReference type="GO" id="GO:0016020">
    <property type="term" value="C:membrane"/>
    <property type="evidence" value="ECO:0007669"/>
    <property type="project" value="UniProtKB-SubCell"/>
</dbReference>
<dbReference type="Proteomes" id="UP000015106">
    <property type="component" value="Chromosome 6"/>
</dbReference>
<keyword evidence="4" id="KW-1133">Transmembrane helix</keyword>
<accession>A0A8R7QJP9</accession>
<evidence type="ECO:0000256" key="2">
    <source>
        <dbReference type="ARBA" id="ARBA00022692"/>
    </source>
</evidence>
<evidence type="ECO:0000256" key="4">
    <source>
        <dbReference type="ARBA" id="ARBA00022989"/>
    </source>
</evidence>
<keyword evidence="3" id="KW-0732">Signal</keyword>
<dbReference type="InterPro" id="IPR001611">
    <property type="entry name" value="Leu-rich_rpt"/>
</dbReference>
<evidence type="ECO:0000313" key="8">
    <source>
        <dbReference type="Proteomes" id="UP000015106"/>
    </source>
</evidence>
<reference evidence="8" key="1">
    <citation type="journal article" date="2013" name="Nature">
        <title>Draft genome of the wheat A-genome progenitor Triticum urartu.</title>
        <authorList>
            <person name="Ling H.Q."/>
            <person name="Zhao S."/>
            <person name="Liu D."/>
            <person name="Wang J."/>
            <person name="Sun H."/>
            <person name="Zhang C."/>
            <person name="Fan H."/>
            <person name="Li D."/>
            <person name="Dong L."/>
            <person name="Tao Y."/>
            <person name="Gao C."/>
            <person name="Wu H."/>
            <person name="Li Y."/>
            <person name="Cui Y."/>
            <person name="Guo X."/>
            <person name="Zheng S."/>
            <person name="Wang B."/>
            <person name="Yu K."/>
            <person name="Liang Q."/>
            <person name="Yang W."/>
            <person name="Lou X."/>
            <person name="Chen J."/>
            <person name="Feng M."/>
            <person name="Jian J."/>
            <person name="Zhang X."/>
            <person name="Luo G."/>
            <person name="Jiang Y."/>
            <person name="Liu J."/>
            <person name="Wang Z."/>
            <person name="Sha Y."/>
            <person name="Zhang B."/>
            <person name="Wu H."/>
            <person name="Tang D."/>
            <person name="Shen Q."/>
            <person name="Xue P."/>
            <person name="Zou S."/>
            <person name="Wang X."/>
            <person name="Liu X."/>
            <person name="Wang F."/>
            <person name="Yang Y."/>
            <person name="An X."/>
            <person name="Dong Z."/>
            <person name="Zhang K."/>
            <person name="Zhang X."/>
            <person name="Luo M.C."/>
            <person name="Dvorak J."/>
            <person name="Tong Y."/>
            <person name="Wang J."/>
            <person name="Yang H."/>
            <person name="Li Z."/>
            <person name="Wang D."/>
            <person name="Zhang A."/>
            <person name="Wang J."/>
        </authorList>
    </citation>
    <scope>NUCLEOTIDE SEQUENCE</scope>
    <source>
        <strain evidence="8">cv. G1812</strain>
    </source>
</reference>
<dbReference type="PANTHER" id="PTHR48063">
    <property type="entry name" value="LRR RECEPTOR-LIKE KINASE"/>
    <property type="match status" value="1"/>
</dbReference>
<dbReference type="PANTHER" id="PTHR48063:SF93">
    <property type="entry name" value="LEUCINE-RICH REPEAT-CONTAINING N-TERMINAL PLANT-TYPE DOMAIN-CONTAINING PROTEIN"/>
    <property type="match status" value="1"/>
</dbReference>
<evidence type="ECO:0000256" key="6">
    <source>
        <dbReference type="ARBA" id="ARBA00023180"/>
    </source>
</evidence>
<protein>
    <submittedName>
        <fullName evidence="7">Uncharacterized protein</fullName>
    </submittedName>
</protein>
<keyword evidence="2" id="KW-0812">Transmembrane</keyword>
<dbReference type="Gene3D" id="3.80.10.10">
    <property type="entry name" value="Ribonuclease Inhibitor"/>
    <property type="match status" value="1"/>
</dbReference>
<dbReference type="SUPFAM" id="SSF52058">
    <property type="entry name" value="L domain-like"/>
    <property type="match status" value="1"/>
</dbReference>